<organism evidence="4 5">
    <name type="scientific">Hymenobacter perfusus</name>
    <dbReference type="NCBI Taxonomy" id="1236770"/>
    <lineage>
        <taxon>Bacteria</taxon>
        <taxon>Pseudomonadati</taxon>
        <taxon>Bacteroidota</taxon>
        <taxon>Cytophagia</taxon>
        <taxon>Cytophagales</taxon>
        <taxon>Hymenobacteraceae</taxon>
        <taxon>Hymenobacter</taxon>
    </lineage>
</organism>
<feature type="region of interest" description="Disordered" evidence="1">
    <location>
        <begin position="31"/>
        <end position="213"/>
    </location>
</feature>
<feature type="compositionally biased region" description="Pro residues" evidence="1">
    <location>
        <begin position="110"/>
        <end position="127"/>
    </location>
</feature>
<feature type="domain" description="DUF6438" evidence="3">
    <location>
        <begin position="247"/>
        <end position="354"/>
    </location>
</feature>
<dbReference type="AlphaFoldDB" id="A0A3R9P1N1"/>
<protein>
    <recommendedName>
        <fullName evidence="3">DUF6438 domain-containing protein</fullName>
    </recommendedName>
</protein>
<evidence type="ECO:0000259" key="3">
    <source>
        <dbReference type="Pfam" id="PF20033"/>
    </source>
</evidence>
<reference evidence="4 5" key="1">
    <citation type="submission" date="2018-12" db="EMBL/GenBank/DDBJ databases">
        <authorList>
            <person name="Feng G."/>
            <person name="Zhu H."/>
        </authorList>
    </citation>
    <scope>NUCLEOTIDE SEQUENCE [LARGE SCALE GENOMIC DNA]</scope>
    <source>
        <strain evidence="4 5">LMG 26000</strain>
    </source>
</reference>
<name>A0A3R9P1N1_9BACT</name>
<dbReference type="InterPro" id="IPR045497">
    <property type="entry name" value="DUF6438"/>
</dbReference>
<feature type="compositionally biased region" description="Pro residues" evidence="1">
    <location>
        <begin position="73"/>
        <end position="84"/>
    </location>
</feature>
<dbReference type="Pfam" id="PF20033">
    <property type="entry name" value="DUF6438"/>
    <property type="match status" value="1"/>
</dbReference>
<feature type="chain" id="PRO_5018678542" description="DUF6438 domain-containing protein" evidence="2">
    <location>
        <begin position="23"/>
        <end position="367"/>
    </location>
</feature>
<dbReference type="RefSeq" id="WP_125439479.1">
    <property type="nucleotide sequence ID" value="NZ_RWIU01000005.1"/>
</dbReference>
<dbReference type="Proteomes" id="UP000270291">
    <property type="component" value="Unassembled WGS sequence"/>
</dbReference>
<proteinExistence type="predicted"/>
<evidence type="ECO:0000313" key="4">
    <source>
        <dbReference type="EMBL" id="RSK42350.1"/>
    </source>
</evidence>
<evidence type="ECO:0000256" key="2">
    <source>
        <dbReference type="SAM" id="SignalP"/>
    </source>
</evidence>
<gene>
    <name evidence="4" type="ORF">EI293_15635</name>
</gene>
<keyword evidence="2" id="KW-0732">Signal</keyword>
<accession>A0A3R9P1N1</accession>
<sequence>MFSSLRASFLVLLGLGILPACTVNYYVPAATDAPTASNSPQRNPPRGRWEPAPRPRTSYPPRQYPPVAQAPGPSYPAPSTPAPGPVRQTPTPTSPQTYPTGGVKPIKQPTAPPPAPAPTQNPAPAPTYPYTTGGVKPVKETTMPAPAPTPAPVPASPYQTGGIKPSKELAPPAGPAPGHGGVKPQKESGDPSPAPGAEMPFETGGIKPSKESVNGPTQVAVAETPSEMGGVKSGKEVQAATTEPAMVFGRTPCLGRCPHFTARIFADGRVQYEGFRYAPVEGQREVRLSPEIVRNLLQAADQIGFRQLPNTYGSGASDMPSTALTITYPDGTRKAVRAEDNVPAELQNLFTLINAQIEKALGVSAEQ</sequence>
<evidence type="ECO:0000256" key="1">
    <source>
        <dbReference type="SAM" id="MobiDB-lite"/>
    </source>
</evidence>
<feature type="compositionally biased region" description="Low complexity" evidence="1">
    <location>
        <begin position="85"/>
        <end position="100"/>
    </location>
</feature>
<feature type="compositionally biased region" description="Pro residues" evidence="1">
    <location>
        <begin position="145"/>
        <end position="155"/>
    </location>
</feature>
<feature type="signal peptide" evidence="2">
    <location>
        <begin position="1"/>
        <end position="22"/>
    </location>
</feature>
<keyword evidence="5" id="KW-1185">Reference proteome</keyword>
<evidence type="ECO:0000313" key="5">
    <source>
        <dbReference type="Proteomes" id="UP000270291"/>
    </source>
</evidence>
<dbReference type="OrthoDB" id="7172369at2"/>
<comment type="caution">
    <text evidence="4">The sequence shown here is derived from an EMBL/GenBank/DDBJ whole genome shotgun (WGS) entry which is preliminary data.</text>
</comment>
<dbReference type="EMBL" id="RWIU01000005">
    <property type="protein sequence ID" value="RSK42350.1"/>
    <property type="molecule type" value="Genomic_DNA"/>
</dbReference>